<protein>
    <recommendedName>
        <fullName evidence="3">Maelstrom domain-containing protein</fullName>
    </recommendedName>
</protein>
<keyword evidence="2" id="KW-1185">Reference proteome</keyword>
<dbReference type="EMBL" id="BDGG01000003">
    <property type="protein sequence ID" value="GAU95777.1"/>
    <property type="molecule type" value="Genomic_DNA"/>
</dbReference>
<dbReference type="Proteomes" id="UP000186922">
    <property type="component" value="Unassembled WGS sequence"/>
</dbReference>
<comment type="caution">
    <text evidence="1">The sequence shown here is derived from an EMBL/GenBank/DDBJ whole genome shotgun (WGS) entry which is preliminary data.</text>
</comment>
<organism evidence="1 2">
    <name type="scientific">Ramazzottius varieornatus</name>
    <name type="common">Water bear</name>
    <name type="synonym">Tardigrade</name>
    <dbReference type="NCBI Taxonomy" id="947166"/>
    <lineage>
        <taxon>Eukaryota</taxon>
        <taxon>Metazoa</taxon>
        <taxon>Ecdysozoa</taxon>
        <taxon>Tardigrada</taxon>
        <taxon>Eutardigrada</taxon>
        <taxon>Parachela</taxon>
        <taxon>Hypsibioidea</taxon>
        <taxon>Ramazzottiidae</taxon>
        <taxon>Ramazzottius</taxon>
    </lineage>
</organism>
<sequence>MGGKTPKRDGVQQAWSFVYFRKNMTILYGMTLSEGSGDYAYHVFVDLDTTLMENPHDAEVWPWGFGLHEDRIQPAIKEAWNQSFFKHNIPFVRANFETESRKVFPVISHLNKHYNGWDEHARKKLPFNKNYAEIYKTIVELGSENATNGEHLLVFTKLQEAEMVERYLKWLHEQAFKKLGADSVPKVSFEVCSLEHLAWQAGSILGMAPTEKTIEQALANHCQTEDFQFKFNLSALLLPAFQLPPTENHFPYGDTDIRMPWLGAFGRAKKKAAKDQTDSSSVNLIILCTPGTLKEVRASVDECRFGNDVS</sequence>
<proteinExistence type="predicted"/>
<evidence type="ECO:0000313" key="2">
    <source>
        <dbReference type="Proteomes" id="UP000186922"/>
    </source>
</evidence>
<accession>A0A1D1V7X4</accession>
<dbReference type="AlphaFoldDB" id="A0A1D1V7X4"/>
<evidence type="ECO:0000313" key="1">
    <source>
        <dbReference type="EMBL" id="GAU95777.1"/>
    </source>
</evidence>
<reference evidence="1 2" key="1">
    <citation type="journal article" date="2016" name="Nat. Commun.">
        <title>Extremotolerant tardigrade genome and improved radiotolerance of human cultured cells by tardigrade-unique protein.</title>
        <authorList>
            <person name="Hashimoto T."/>
            <person name="Horikawa D.D."/>
            <person name="Saito Y."/>
            <person name="Kuwahara H."/>
            <person name="Kozuka-Hata H."/>
            <person name="Shin-I T."/>
            <person name="Minakuchi Y."/>
            <person name="Ohishi K."/>
            <person name="Motoyama A."/>
            <person name="Aizu T."/>
            <person name="Enomoto A."/>
            <person name="Kondo K."/>
            <person name="Tanaka S."/>
            <person name="Hara Y."/>
            <person name="Koshikawa S."/>
            <person name="Sagara H."/>
            <person name="Miura T."/>
            <person name="Yokobori S."/>
            <person name="Miyagawa K."/>
            <person name="Suzuki Y."/>
            <person name="Kubo T."/>
            <person name="Oyama M."/>
            <person name="Kohara Y."/>
            <person name="Fujiyama A."/>
            <person name="Arakawa K."/>
            <person name="Katayama T."/>
            <person name="Toyoda A."/>
            <person name="Kunieda T."/>
        </authorList>
    </citation>
    <scope>NUCLEOTIDE SEQUENCE [LARGE SCALE GENOMIC DNA]</scope>
    <source>
        <strain evidence="1 2">YOKOZUNA-1</strain>
    </source>
</reference>
<name>A0A1D1V7X4_RAMVA</name>
<gene>
    <name evidence="1" type="primary">RvY_07337</name>
    <name evidence="1" type="synonym">RvY_07337.1</name>
    <name evidence="1" type="ORF">RvY_07337-1</name>
</gene>
<evidence type="ECO:0008006" key="3">
    <source>
        <dbReference type="Google" id="ProtNLM"/>
    </source>
</evidence>